<feature type="signal peptide" evidence="1">
    <location>
        <begin position="1"/>
        <end position="24"/>
    </location>
</feature>
<evidence type="ECO:0000313" key="3">
    <source>
        <dbReference type="EMBL" id="AZA96710.1"/>
    </source>
</evidence>
<sequence length="948" mass="107494">MNFMKRNISILLLMCIGYIVNAQSADYDVTAPSVSSLTSYVKSPVKNATGIPNIEIPFFSLPSHLKKLNINIGLSYHPNNTLADSKASDVGLGWTLFGASNTIYRENSNGSPTNNYIISLFGRVGEFYFSKKTDGTYINAKVIEDQLKVTFEEISPEIYHFKIVDENGYQYYFETLDQSNYSYYQAPHGYYSSKPYTSCYYLTRIENENGIEVLTFEYIADEYSKIGIQYKSLKTKKIISKDFGSINFSYTLNTNDRETYRDPFKLDMIELKDNSGKQIEKYVLQSIPTQITYPKKLNPNVVGYSCGLVDNLDKRRLEKILKYGTGTNYETTEIKYPDFTNNNFDVTNYWSDYSNVDPSKTCFENESENPKYLGIGLLSSIKFPNGSEVKYTFEPNQYYVDKSDPQYKNVQAPPYELKDRDAQYFEDIIIKPFDYHNTDGSAQLGQFTLTTNPDESDGYSYLFTQLNISELYTDSPFQPIDGNYVVNLNMNSAVNDANGHKKNPPGVNHYTISGTGGRGSIVIKRIRYKVLPMENYSTGKGVRIKKVEHLENNIPLTGLTTAYNYQKFDGTNKTSGYLNQNIDEETVVYENVKETTGQNKGFVKYYYRTLHEIRPPLQVQDSLILTGTEMRCANLLKDGLLEKEELYDANNTLIKKNEILSDIRPIYSVYSTYPFANPIILFGQAYATIRNGIILNQKTTTTTFNPSSNITEISEITRDIDDFNIVSQKNTDPSGKITETFITYPWTYKSVDPKLWNAHIITTPVITETKVNGITINKKLNKFENSAHYNLTSMVSYDLQNTASTELTYNQYDSKGNLQQYTTKDGIPTAIVWGYNQTRPIAKIVGATYAQVSSLAAAIISASDLDASNPSNEPALITALDNFRKDGTMAGCQISTYTYDPLIGVTTITPPSGIREVYLYDAANRLKEIRENSATGKLLKEFKYNYKN</sequence>
<reference evidence="4 5" key="1">
    <citation type="submission" date="2018-11" db="EMBL/GenBank/DDBJ databases">
        <title>Proposal to divide the Flavobacteriaceae and reorganize its genera based on Amino Acid Identity values calculated from whole genome sequences.</title>
        <authorList>
            <person name="Nicholson A.C."/>
            <person name="Gulvik C.A."/>
            <person name="Whitney A.M."/>
            <person name="Humrighouse B.W."/>
            <person name="Bell M."/>
            <person name="Holmes B."/>
            <person name="Steigerwalt A.G."/>
            <person name="Villarma A."/>
            <person name="Sheth M."/>
            <person name="Batra D."/>
            <person name="Pryor J."/>
            <person name="Bernardet J.-F."/>
            <person name="Hugo C."/>
            <person name="Kampfer P."/>
            <person name="Newman J."/>
            <person name="McQuiston J.R."/>
        </authorList>
    </citation>
    <scope>NUCLEOTIDE SEQUENCE [LARGE SCALE GENOMIC DNA]</scope>
    <source>
        <strain evidence="2 4">G0207</strain>
        <strain evidence="3 5">H5143</strain>
    </source>
</reference>
<dbReference type="EMBL" id="CP033915">
    <property type="protein sequence ID" value="AZA88149.1"/>
    <property type="molecule type" value="Genomic_DNA"/>
</dbReference>
<evidence type="ECO:0000256" key="1">
    <source>
        <dbReference type="SAM" id="SignalP"/>
    </source>
</evidence>
<evidence type="ECO:0000313" key="4">
    <source>
        <dbReference type="Proteomes" id="UP000274073"/>
    </source>
</evidence>
<dbReference type="EMBL" id="CP033912">
    <property type="protein sequence ID" value="AZA96710.1"/>
    <property type="molecule type" value="Genomic_DNA"/>
</dbReference>
<evidence type="ECO:0000313" key="5">
    <source>
        <dbReference type="Proteomes" id="UP000281741"/>
    </source>
</evidence>
<keyword evidence="5" id="KW-1185">Reference proteome</keyword>
<evidence type="ECO:0000313" key="2">
    <source>
        <dbReference type="EMBL" id="AZA88149.1"/>
    </source>
</evidence>
<accession>A0AAD0YGJ6</accession>
<dbReference type="AlphaFoldDB" id="A0AAD0YGJ6"/>
<evidence type="ECO:0008006" key="6">
    <source>
        <dbReference type="Google" id="ProtNLM"/>
    </source>
</evidence>
<feature type="chain" id="PRO_5041956920" description="RHS repeat protein" evidence="1">
    <location>
        <begin position="25"/>
        <end position="948"/>
    </location>
</feature>
<dbReference type="Proteomes" id="UP000274073">
    <property type="component" value="Chromosome"/>
</dbReference>
<dbReference type="Gene3D" id="2.180.10.10">
    <property type="entry name" value="RHS repeat-associated core"/>
    <property type="match status" value="1"/>
</dbReference>
<organism evidence="2 4">
    <name type="scientific">Chryseobacterium shandongense</name>
    <dbReference type="NCBI Taxonomy" id="1493872"/>
    <lineage>
        <taxon>Bacteria</taxon>
        <taxon>Pseudomonadati</taxon>
        <taxon>Bacteroidota</taxon>
        <taxon>Flavobacteriia</taxon>
        <taxon>Flavobacteriales</taxon>
        <taxon>Weeksellaceae</taxon>
        <taxon>Chryseobacterium group</taxon>
        <taxon>Chryseobacterium</taxon>
    </lineage>
</organism>
<protein>
    <recommendedName>
        <fullName evidence="6">RHS repeat protein</fullName>
    </recommendedName>
</protein>
<name>A0AAD0YGJ6_9FLAO</name>
<gene>
    <name evidence="2" type="ORF">EG349_15780</name>
    <name evidence="3" type="ORF">EG353_14570</name>
</gene>
<keyword evidence="1" id="KW-0732">Signal</keyword>
<dbReference type="Proteomes" id="UP000281741">
    <property type="component" value="Chromosome"/>
</dbReference>
<proteinExistence type="predicted"/>